<dbReference type="GO" id="GO:0071949">
    <property type="term" value="F:FAD binding"/>
    <property type="evidence" value="ECO:0007669"/>
    <property type="project" value="InterPro"/>
</dbReference>
<keyword evidence="2" id="KW-0274">FAD</keyword>
<keyword evidence="3" id="KW-0560">Oxidoreductase</keyword>
<organism evidence="6 7">
    <name type="scientific">Lachnellula arida</name>
    <dbReference type="NCBI Taxonomy" id="1316785"/>
    <lineage>
        <taxon>Eukaryota</taxon>
        <taxon>Fungi</taxon>
        <taxon>Dikarya</taxon>
        <taxon>Ascomycota</taxon>
        <taxon>Pezizomycotina</taxon>
        <taxon>Leotiomycetes</taxon>
        <taxon>Helotiales</taxon>
        <taxon>Lachnaceae</taxon>
        <taxon>Lachnellula</taxon>
    </lineage>
</organism>
<dbReference type="OrthoDB" id="655030at2759"/>
<dbReference type="PRINTS" id="PR00420">
    <property type="entry name" value="RNGMNOXGNASE"/>
</dbReference>
<keyword evidence="1" id="KW-0285">Flavoprotein</keyword>
<name>A0A8T9BC33_9HELO</name>
<feature type="domain" description="FAD-binding" evidence="5">
    <location>
        <begin position="309"/>
        <end position="361"/>
    </location>
</feature>
<dbReference type="SUPFAM" id="SSF51905">
    <property type="entry name" value="FAD/NAD(P)-binding domain"/>
    <property type="match status" value="1"/>
</dbReference>
<dbReference type="InterPro" id="IPR036188">
    <property type="entry name" value="FAD/NAD-bd_sf"/>
</dbReference>
<evidence type="ECO:0000256" key="3">
    <source>
        <dbReference type="ARBA" id="ARBA00023002"/>
    </source>
</evidence>
<evidence type="ECO:0000256" key="4">
    <source>
        <dbReference type="ARBA" id="ARBA00023033"/>
    </source>
</evidence>
<keyword evidence="7" id="KW-1185">Reference proteome</keyword>
<dbReference type="PANTHER" id="PTHR46972:SF1">
    <property type="entry name" value="FAD DEPENDENT OXIDOREDUCTASE DOMAIN-CONTAINING PROTEIN"/>
    <property type="match status" value="1"/>
</dbReference>
<dbReference type="EMBL" id="QGMF01000257">
    <property type="protein sequence ID" value="TVY17428.1"/>
    <property type="molecule type" value="Genomic_DNA"/>
</dbReference>
<feature type="domain" description="FAD-binding" evidence="5">
    <location>
        <begin position="23"/>
        <end position="215"/>
    </location>
</feature>
<dbReference type="Pfam" id="PF01494">
    <property type="entry name" value="FAD_binding_3"/>
    <property type="match status" value="2"/>
</dbReference>
<evidence type="ECO:0000313" key="6">
    <source>
        <dbReference type="EMBL" id="TVY17428.1"/>
    </source>
</evidence>
<comment type="caution">
    <text evidence="6">The sequence shown here is derived from an EMBL/GenBank/DDBJ whole genome shotgun (WGS) entry which is preliminary data.</text>
</comment>
<evidence type="ECO:0000256" key="1">
    <source>
        <dbReference type="ARBA" id="ARBA00022630"/>
    </source>
</evidence>
<dbReference type="Proteomes" id="UP000469559">
    <property type="component" value="Unassembled WGS sequence"/>
</dbReference>
<dbReference type="AlphaFoldDB" id="A0A8T9BC33"/>
<dbReference type="GO" id="GO:0004497">
    <property type="term" value="F:monooxygenase activity"/>
    <property type="evidence" value="ECO:0007669"/>
    <property type="project" value="UniProtKB-KW"/>
</dbReference>
<dbReference type="Gene3D" id="3.50.50.60">
    <property type="entry name" value="FAD/NAD(P)-binding domain"/>
    <property type="match status" value="1"/>
</dbReference>
<protein>
    <submittedName>
        <fullName evidence="6">Monooxygenase asqM</fullName>
    </submittedName>
</protein>
<accession>A0A8T9BC33</accession>
<dbReference type="InterPro" id="IPR002938">
    <property type="entry name" value="FAD-bd"/>
</dbReference>
<evidence type="ECO:0000313" key="7">
    <source>
        <dbReference type="Proteomes" id="UP000469559"/>
    </source>
</evidence>
<proteinExistence type="predicted"/>
<evidence type="ECO:0000259" key="5">
    <source>
        <dbReference type="Pfam" id="PF01494"/>
    </source>
</evidence>
<dbReference type="PANTHER" id="PTHR46972">
    <property type="entry name" value="MONOOXYGENASE ASQM-RELATED"/>
    <property type="match status" value="1"/>
</dbReference>
<reference evidence="6 7" key="1">
    <citation type="submission" date="2018-05" db="EMBL/GenBank/DDBJ databases">
        <title>Whole genome sequencing for identification of molecular markers to develop diagnostic detection tools for the regulated plant pathogen Lachnellula willkommii.</title>
        <authorList>
            <person name="Giroux E."/>
            <person name="Bilodeau G."/>
        </authorList>
    </citation>
    <scope>NUCLEOTIDE SEQUENCE [LARGE SCALE GENOMIC DNA]</scope>
    <source>
        <strain evidence="6 7">CBS 203.66</strain>
    </source>
</reference>
<gene>
    <name evidence="6" type="primary">asqM_0</name>
    <name evidence="6" type="ORF">LARI1_G005974</name>
</gene>
<keyword evidence="4 6" id="KW-0503">Monooxygenase</keyword>
<evidence type="ECO:0000256" key="2">
    <source>
        <dbReference type="ARBA" id="ARBA00022827"/>
    </source>
</evidence>
<sequence>MSLDAEKLACLPITMVAPPTHHIAIIGAGPAGCTLGRILSLSNIKFTIFESEASSTARWPGGTLDLHTKTGLAAVKAAGLYEEFLKRARFAGEALIIADKNLKRYLDIGGATSKSSGGRPEIDRHELRAMLLESLPGGVVQWGRHLQSVSEDLTLHFDNGDEGGFDLIIGADGGWSKTRALITDQLPIYTGISGSEFTIRDAAFRYPDLDALVNNGSVFNFGDGHAINAQHIGDGRIKVTDYGVREEDWAMKNSSSAIHPETLKTLLAKEYAGWAPELRKFISVADEEPVLTRALFMLPIGFRWENKPGVTVIGDAAHLMSPFAGEGANMAMADAMKLAEYIKKSATKEALCENVAAFEADMFERARATQALSDKNLRDWFFTPGSPGTVIERFLVREVTQLEGPVAGTLAAAYIYPRYWWMKLWE</sequence>